<dbReference type="AlphaFoldDB" id="A0A6L3W023"/>
<evidence type="ECO:0000313" key="3">
    <source>
        <dbReference type="Proteomes" id="UP000483004"/>
    </source>
</evidence>
<organism evidence="2 3">
    <name type="scientific">Actinomadura montaniterrae</name>
    <dbReference type="NCBI Taxonomy" id="1803903"/>
    <lineage>
        <taxon>Bacteria</taxon>
        <taxon>Bacillati</taxon>
        <taxon>Actinomycetota</taxon>
        <taxon>Actinomycetes</taxon>
        <taxon>Streptosporangiales</taxon>
        <taxon>Thermomonosporaceae</taxon>
        <taxon>Actinomadura</taxon>
    </lineage>
</organism>
<dbReference type="EMBL" id="WBMR01000007">
    <property type="protein sequence ID" value="KAB2388207.1"/>
    <property type="molecule type" value="Genomic_DNA"/>
</dbReference>
<keyword evidence="1" id="KW-0472">Membrane</keyword>
<comment type="caution">
    <text evidence="2">The sequence shown here is derived from an EMBL/GenBank/DDBJ whole genome shotgun (WGS) entry which is preliminary data.</text>
</comment>
<evidence type="ECO:0000256" key="1">
    <source>
        <dbReference type="SAM" id="Phobius"/>
    </source>
</evidence>
<keyword evidence="3" id="KW-1185">Reference proteome</keyword>
<feature type="transmembrane region" description="Helical" evidence="1">
    <location>
        <begin position="144"/>
        <end position="164"/>
    </location>
</feature>
<protein>
    <submittedName>
        <fullName evidence="2">Uncharacterized protein</fullName>
    </submittedName>
</protein>
<evidence type="ECO:0000313" key="2">
    <source>
        <dbReference type="EMBL" id="KAB2388207.1"/>
    </source>
</evidence>
<feature type="transmembrane region" description="Helical" evidence="1">
    <location>
        <begin position="12"/>
        <end position="31"/>
    </location>
</feature>
<name>A0A6L3W023_9ACTN</name>
<keyword evidence="1" id="KW-1133">Transmembrane helix</keyword>
<dbReference type="Proteomes" id="UP000483004">
    <property type="component" value="Unassembled WGS sequence"/>
</dbReference>
<dbReference type="RefSeq" id="WP_151538557.1">
    <property type="nucleotide sequence ID" value="NZ_WBMR01000007.1"/>
</dbReference>
<reference evidence="2 3" key="1">
    <citation type="submission" date="2019-09" db="EMBL/GenBank/DDBJ databases">
        <title>Actinomadura physcomitrii sp. nov., a novel actinomycete isolated from moss [Physcomitrium sphaericum (Ludw) Fuernr].</title>
        <authorList>
            <person name="Liu C."/>
            <person name="Zhuang X."/>
        </authorList>
    </citation>
    <scope>NUCLEOTIDE SEQUENCE [LARGE SCALE GENOMIC DNA]</scope>
    <source>
        <strain evidence="2 3">CYP1-1B</strain>
    </source>
</reference>
<feature type="transmembrane region" description="Helical" evidence="1">
    <location>
        <begin position="102"/>
        <end position="124"/>
    </location>
</feature>
<keyword evidence="1" id="KW-0812">Transmembrane</keyword>
<dbReference type="OrthoDB" id="3478132at2"/>
<gene>
    <name evidence="2" type="ORF">F9B16_04610</name>
</gene>
<sequence length="165" mass="17734">MELDGAARRELILKVLGWGTLVYFLIIGFALQEHALFELRAAPGAARLQQAQRAHAGALESRARSLAATDPVTSADLKVQAAKIRFEVDTAVHDQSDSRFRAVGLVIGTTAFALLYPALIYLTYRRTDPTGTLAASDLVPLRAALAYGVVMSIITAIAGFTTAYQ</sequence>
<accession>A0A6L3W023</accession>
<proteinExistence type="predicted"/>